<feature type="transmembrane region" description="Helical" evidence="1">
    <location>
        <begin position="129"/>
        <end position="154"/>
    </location>
</feature>
<name>A0ABU7A9T0_9TELE</name>
<dbReference type="EMBL" id="JAHUTI010005219">
    <property type="protein sequence ID" value="MED6234165.1"/>
    <property type="molecule type" value="Genomic_DNA"/>
</dbReference>
<evidence type="ECO:0000313" key="3">
    <source>
        <dbReference type="EMBL" id="MED6234165.1"/>
    </source>
</evidence>
<dbReference type="Proteomes" id="UP001345963">
    <property type="component" value="Unassembled WGS sequence"/>
</dbReference>
<sequence>MEKFLLLLVLAGGCHAFLPPTETKCDANQDTSPCSPVVGGSVCIKLLNNATNYKLICSKDDLPFMSCNRGNLDIVEAYKNRTKFFIGTGTLKITNVERSDTGQYKVERYNPDGQRESNIVFSLQVKEDIFFILVIACFALGAVLLIVLVVCCICRKKQRTESKGSQAKAVDEIGF</sequence>
<proteinExistence type="predicted"/>
<comment type="caution">
    <text evidence="3">The sequence shown here is derived from an EMBL/GenBank/DDBJ whole genome shotgun (WGS) entry which is preliminary data.</text>
</comment>
<dbReference type="SUPFAM" id="SSF48726">
    <property type="entry name" value="Immunoglobulin"/>
    <property type="match status" value="1"/>
</dbReference>
<accession>A0ABU7A9T0</accession>
<keyword evidence="1" id="KW-0472">Membrane</keyword>
<evidence type="ECO:0000313" key="4">
    <source>
        <dbReference type="Proteomes" id="UP001345963"/>
    </source>
</evidence>
<feature type="chain" id="PRO_5047141668" evidence="2">
    <location>
        <begin position="17"/>
        <end position="175"/>
    </location>
</feature>
<keyword evidence="2" id="KW-0732">Signal</keyword>
<evidence type="ECO:0000256" key="1">
    <source>
        <dbReference type="SAM" id="Phobius"/>
    </source>
</evidence>
<reference evidence="3 4" key="1">
    <citation type="submission" date="2021-07" db="EMBL/GenBank/DDBJ databases">
        <authorList>
            <person name="Palmer J.M."/>
        </authorList>
    </citation>
    <scope>NUCLEOTIDE SEQUENCE [LARGE SCALE GENOMIC DNA]</scope>
    <source>
        <strain evidence="3 4">AT_MEX2019</strain>
        <tissue evidence="3">Muscle</tissue>
    </source>
</reference>
<keyword evidence="1" id="KW-0812">Transmembrane</keyword>
<keyword evidence="4" id="KW-1185">Reference proteome</keyword>
<dbReference type="Gene3D" id="2.60.40.10">
    <property type="entry name" value="Immunoglobulins"/>
    <property type="match status" value="1"/>
</dbReference>
<organism evidence="3 4">
    <name type="scientific">Ataeniobius toweri</name>
    <dbReference type="NCBI Taxonomy" id="208326"/>
    <lineage>
        <taxon>Eukaryota</taxon>
        <taxon>Metazoa</taxon>
        <taxon>Chordata</taxon>
        <taxon>Craniata</taxon>
        <taxon>Vertebrata</taxon>
        <taxon>Euteleostomi</taxon>
        <taxon>Actinopterygii</taxon>
        <taxon>Neopterygii</taxon>
        <taxon>Teleostei</taxon>
        <taxon>Neoteleostei</taxon>
        <taxon>Acanthomorphata</taxon>
        <taxon>Ovalentaria</taxon>
        <taxon>Atherinomorphae</taxon>
        <taxon>Cyprinodontiformes</taxon>
        <taxon>Goodeidae</taxon>
        <taxon>Ataeniobius</taxon>
    </lineage>
</organism>
<feature type="signal peptide" evidence="2">
    <location>
        <begin position="1"/>
        <end position="16"/>
    </location>
</feature>
<gene>
    <name evidence="3" type="ORF">ATANTOWER_023476</name>
</gene>
<protein>
    <submittedName>
        <fullName evidence="3">Uncharacterized protein</fullName>
    </submittedName>
</protein>
<keyword evidence="1" id="KW-1133">Transmembrane helix</keyword>
<evidence type="ECO:0000256" key="2">
    <source>
        <dbReference type="SAM" id="SignalP"/>
    </source>
</evidence>
<dbReference type="InterPro" id="IPR036179">
    <property type="entry name" value="Ig-like_dom_sf"/>
</dbReference>
<dbReference type="InterPro" id="IPR013783">
    <property type="entry name" value="Ig-like_fold"/>
</dbReference>